<dbReference type="AlphaFoldDB" id="A0A0K1EH61"/>
<dbReference type="SUPFAM" id="SSF55486">
    <property type="entry name" value="Metalloproteases ('zincins'), catalytic domain"/>
    <property type="match status" value="1"/>
</dbReference>
<dbReference type="EMBL" id="CP012159">
    <property type="protein sequence ID" value="AKT40022.1"/>
    <property type="molecule type" value="Genomic_DNA"/>
</dbReference>
<dbReference type="Proteomes" id="UP000067626">
    <property type="component" value="Chromosome"/>
</dbReference>
<proteinExistence type="predicted"/>
<sequence length="341" mass="37093">MTRCVLLVVRGKTGGLALLAGVVSCGIGVASCGAATPRAELPGDAPLTEIAAELEALGEPLPPRSRVTFREVLADTLSKDAHLCRPSAREVLLGDAPEGERHIVGMMPHYGLFMGPMSYLIRRRARAWEVEVRIAVTPPSASRLELPDCGLQEEPGAREAMLVCRGTPYARSGSTDACPGSGEFAARATPEVISALLARWSREAERYWNRDAAAFGLPITYDFEFVLASEARARGLRVDLDVPLSATCGRTPYFSAMRSGWSLPVVAHEVGHVMGLLDEYESLSGIVAFYPKTPFAGAEISRMGLSMREHTRVLPLHHYLVLRRYFCSEPGTMDPYAHVVR</sequence>
<reference evidence="1 2" key="1">
    <citation type="submission" date="2015-07" db="EMBL/GenBank/DDBJ databases">
        <title>Genome analysis of myxobacterium Chondromyces crocatus Cm c5 reveals a high potential for natural compound synthesis and the genetic basis for the loss of fruiting body formation.</title>
        <authorList>
            <person name="Zaburannyi N."/>
            <person name="Bunk B."/>
            <person name="Maier J."/>
            <person name="Overmann J."/>
            <person name="Mueller R."/>
        </authorList>
    </citation>
    <scope>NUCLEOTIDE SEQUENCE [LARGE SCALE GENOMIC DNA]</scope>
    <source>
        <strain evidence="1 2">Cm c5</strain>
    </source>
</reference>
<dbReference type="KEGG" id="ccro:CMC5_041750"/>
<organism evidence="1 2">
    <name type="scientific">Chondromyces crocatus</name>
    <dbReference type="NCBI Taxonomy" id="52"/>
    <lineage>
        <taxon>Bacteria</taxon>
        <taxon>Pseudomonadati</taxon>
        <taxon>Myxococcota</taxon>
        <taxon>Polyangia</taxon>
        <taxon>Polyangiales</taxon>
        <taxon>Polyangiaceae</taxon>
        <taxon>Chondromyces</taxon>
    </lineage>
</organism>
<dbReference type="PROSITE" id="PS51257">
    <property type="entry name" value="PROKAR_LIPOPROTEIN"/>
    <property type="match status" value="1"/>
</dbReference>
<evidence type="ECO:0000313" key="1">
    <source>
        <dbReference type="EMBL" id="AKT40022.1"/>
    </source>
</evidence>
<accession>A0A0K1EH61</accession>
<gene>
    <name evidence="1" type="ORF">CMC5_041750</name>
</gene>
<protein>
    <submittedName>
        <fullName evidence="1">Uncharacterized protein</fullName>
    </submittedName>
</protein>
<name>A0A0K1EH61_CHOCO</name>
<keyword evidence="2" id="KW-1185">Reference proteome</keyword>
<dbReference type="STRING" id="52.CMC5_041750"/>
<evidence type="ECO:0000313" key="2">
    <source>
        <dbReference type="Proteomes" id="UP000067626"/>
    </source>
</evidence>